<protein>
    <recommendedName>
        <fullName evidence="3">HNH nuclease domain-containing protein</fullName>
    </recommendedName>
</protein>
<organism evidence="1 2">
    <name type="scientific">Penicillium solitum</name>
    <dbReference type="NCBI Taxonomy" id="60172"/>
    <lineage>
        <taxon>Eukaryota</taxon>
        <taxon>Fungi</taxon>
        <taxon>Dikarya</taxon>
        <taxon>Ascomycota</taxon>
        <taxon>Pezizomycotina</taxon>
        <taxon>Eurotiomycetes</taxon>
        <taxon>Eurotiomycetidae</taxon>
        <taxon>Eurotiales</taxon>
        <taxon>Aspergillaceae</taxon>
        <taxon>Penicillium</taxon>
    </lineage>
</organism>
<keyword evidence="2" id="KW-1185">Reference proteome</keyword>
<dbReference type="STRING" id="60172.A0A1V6QQH5"/>
<gene>
    <name evidence="1" type="ORF">PENSOL_c056G04982</name>
</gene>
<comment type="caution">
    <text evidence="1">The sequence shown here is derived from an EMBL/GenBank/DDBJ whole genome shotgun (WGS) entry which is preliminary data.</text>
</comment>
<evidence type="ECO:0000313" key="1">
    <source>
        <dbReference type="EMBL" id="OQD91247.1"/>
    </source>
</evidence>
<name>A0A1V6QQH5_9EURO</name>
<proteinExistence type="predicted"/>
<dbReference type="Proteomes" id="UP000191612">
    <property type="component" value="Unassembled WGS sequence"/>
</dbReference>
<sequence>MIVRASSIKIVSTAMGIATKDPDDENWDSSQQDKFLSDLQPATFTSTTMSKHCACVGKISSEEGRYLPRNMLFVLVEEMGHEYNFMLDGVTCSPPDDDNLLLGLLSRNFKARPSISVPGIFGDSASEDEDSDDG</sequence>
<dbReference type="AlphaFoldDB" id="A0A1V6QQH5"/>
<dbReference type="EMBL" id="MDYO01000056">
    <property type="protein sequence ID" value="OQD91247.1"/>
    <property type="molecule type" value="Genomic_DNA"/>
</dbReference>
<reference evidence="2" key="1">
    <citation type="journal article" date="2017" name="Nat. Microbiol.">
        <title>Global analysis of biosynthetic gene clusters reveals vast potential of secondary metabolite production in Penicillium species.</title>
        <authorList>
            <person name="Nielsen J.C."/>
            <person name="Grijseels S."/>
            <person name="Prigent S."/>
            <person name="Ji B."/>
            <person name="Dainat J."/>
            <person name="Nielsen K.F."/>
            <person name="Frisvad J.C."/>
            <person name="Workman M."/>
            <person name="Nielsen J."/>
        </authorList>
    </citation>
    <scope>NUCLEOTIDE SEQUENCE [LARGE SCALE GENOMIC DNA]</scope>
    <source>
        <strain evidence="2">IBT 29525</strain>
    </source>
</reference>
<accession>A0A1V6QQH5</accession>
<evidence type="ECO:0008006" key="3">
    <source>
        <dbReference type="Google" id="ProtNLM"/>
    </source>
</evidence>
<evidence type="ECO:0000313" key="2">
    <source>
        <dbReference type="Proteomes" id="UP000191612"/>
    </source>
</evidence>